<evidence type="ECO:0000256" key="1">
    <source>
        <dbReference type="SAM" id="SignalP"/>
    </source>
</evidence>
<dbReference type="AlphaFoldDB" id="R0HZI4"/>
<evidence type="ECO:0000313" key="3">
    <source>
        <dbReference type="Proteomes" id="UP000029121"/>
    </source>
</evidence>
<keyword evidence="3" id="KW-1185">Reference proteome</keyword>
<protein>
    <submittedName>
        <fullName evidence="2">Uncharacterized protein</fullName>
    </submittedName>
</protein>
<dbReference type="OrthoDB" id="1080174at2759"/>
<organism evidence="2 3">
    <name type="scientific">Capsella rubella</name>
    <dbReference type="NCBI Taxonomy" id="81985"/>
    <lineage>
        <taxon>Eukaryota</taxon>
        <taxon>Viridiplantae</taxon>
        <taxon>Streptophyta</taxon>
        <taxon>Embryophyta</taxon>
        <taxon>Tracheophyta</taxon>
        <taxon>Spermatophyta</taxon>
        <taxon>Magnoliopsida</taxon>
        <taxon>eudicotyledons</taxon>
        <taxon>Gunneridae</taxon>
        <taxon>Pentapetalae</taxon>
        <taxon>rosids</taxon>
        <taxon>malvids</taxon>
        <taxon>Brassicales</taxon>
        <taxon>Brassicaceae</taxon>
        <taxon>Camelineae</taxon>
        <taxon>Capsella</taxon>
    </lineage>
</organism>
<proteinExistence type="predicted"/>
<feature type="signal peptide" evidence="1">
    <location>
        <begin position="1"/>
        <end position="19"/>
    </location>
</feature>
<dbReference type="KEGG" id="crb:17889173"/>
<evidence type="ECO:0000313" key="2">
    <source>
        <dbReference type="EMBL" id="EOA29473.1"/>
    </source>
</evidence>
<feature type="chain" id="PRO_5004342062" evidence="1">
    <location>
        <begin position="20"/>
        <end position="61"/>
    </location>
</feature>
<keyword evidence="1" id="KW-0732">Signal</keyword>
<accession>R0HZI4</accession>
<reference evidence="3" key="1">
    <citation type="journal article" date="2013" name="Nat. Genet.">
        <title>The Capsella rubella genome and the genomic consequences of rapid mating system evolution.</title>
        <authorList>
            <person name="Slotte T."/>
            <person name="Hazzouri K.M."/>
            <person name="Agren J.A."/>
            <person name="Koenig D."/>
            <person name="Maumus F."/>
            <person name="Guo Y.L."/>
            <person name="Steige K."/>
            <person name="Platts A.E."/>
            <person name="Escobar J.S."/>
            <person name="Newman L.K."/>
            <person name="Wang W."/>
            <person name="Mandakova T."/>
            <person name="Vello E."/>
            <person name="Smith L.M."/>
            <person name="Henz S.R."/>
            <person name="Steffen J."/>
            <person name="Takuno S."/>
            <person name="Brandvain Y."/>
            <person name="Coop G."/>
            <person name="Andolfatto P."/>
            <person name="Hu T.T."/>
            <person name="Blanchette M."/>
            <person name="Clark R.M."/>
            <person name="Quesneville H."/>
            <person name="Nordborg M."/>
            <person name="Gaut B.S."/>
            <person name="Lysak M.A."/>
            <person name="Jenkins J."/>
            <person name="Grimwood J."/>
            <person name="Chapman J."/>
            <person name="Prochnik S."/>
            <person name="Shu S."/>
            <person name="Rokhsar D."/>
            <person name="Schmutz J."/>
            <person name="Weigel D."/>
            <person name="Wright S.I."/>
        </authorList>
    </citation>
    <scope>NUCLEOTIDE SEQUENCE [LARGE SCALE GENOMIC DNA]</scope>
    <source>
        <strain evidence="3">cv. Monte Gargano</strain>
    </source>
</reference>
<sequence length="61" mass="6686">MVSQILLILFAVSVSVVCAGRTLGPSPDSTLLKIYIVHVDMGSYHGECNQYQQLLKKLIHG</sequence>
<feature type="non-terminal residue" evidence="2">
    <location>
        <position position="61"/>
    </location>
</feature>
<name>R0HZI4_9BRAS</name>
<dbReference type="Proteomes" id="UP000029121">
    <property type="component" value="Unassembled WGS sequence"/>
</dbReference>
<gene>
    <name evidence="2" type="ORF">CARUB_v100253951mg</name>
</gene>
<dbReference type="EMBL" id="KB870808">
    <property type="protein sequence ID" value="EOA29473.1"/>
    <property type="molecule type" value="Genomic_DNA"/>
</dbReference>